<dbReference type="AlphaFoldDB" id="A0A269PG46"/>
<evidence type="ECO:0000313" key="4">
    <source>
        <dbReference type="Proteomes" id="UP000215771"/>
    </source>
</evidence>
<dbReference type="PIRSF" id="PIRSF018077">
    <property type="entry name" value="UCP018077"/>
    <property type="match status" value="1"/>
</dbReference>
<reference evidence="3 4" key="1">
    <citation type="submission" date="2017-08" db="EMBL/GenBank/DDBJ databases">
        <authorList>
            <person name="de Groot N.N."/>
        </authorList>
    </citation>
    <scope>NUCLEOTIDE SEQUENCE [LARGE SCALE GENOMIC DNA]</scope>
    <source>
        <strain evidence="3 4">NBT06-6</strain>
    </source>
</reference>
<dbReference type="PANTHER" id="PTHR42307:SF2">
    <property type="entry name" value="PUP DEAMIDASE_DEPUPYLASE"/>
    <property type="match status" value="1"/>
</dbReference>
<dbReference type="PANTHER" id="PTHR42307">
    <property type="entry name" value="PUP DEAMIDASE/DEPUPYLASE"/>
    <property type="match status" value="1"/>
</dbReference>
<comment type="caution">
    <text evidence="3">The sequence shown here is derived from an EMBL/GenBank/DDBJ whole genome shotgun (WGS) entry which is preliminary data.</text>
</comment>
<accession>A0A269PG46</accession>
<protein>
    <submittedName>
        <fullName evidence="3">Proteasome accessory factor PafA2</fullName>
    </submittedName>
</protein>
<dbReference type="GO" id="GO:0000502">
    <property type="term" value="C:proteasome complex"/>
    <property type="evidence" value="ECO:0007669"/>
    <property type="project" value="UniProtKB-KW"/>
</dbReference>
<gene>
    <name evidence="3" type="ORF">CIG21_05350</name>
</gene>
<name>A0A269PG46_9CORY</name>
<dbReference type="GO" id="GO:0070490">
    <property type="term" value="P:protein pupylation"/>
    <property type="evidence" value="ECO:0007669"/>
    <property type="project" value="TreeGrafter"/>
</dbReference>
<comment type="similarity">
    <text evidence="1">Belongs to the Pup ligase/Pup deamidase family. Pup deamidase subfamily.</text>
</comment>
<evidence type="ECO:0000256" key="2">
    <source>
        <dbReference type="PIRSR" id="PIRSR018077-1"/>
    </source>
</evidence>
<dbReference type="NCBIfam" id="TIGR03688">
    <property type="entry name" value="depupylase_Dop"/>
    <property type="match status" value="1"/>
</dbReference>
<keyword evidence="3" id="KW-0647">Proteasome</keyword>
<dbReference type="InterPro" id="IPR022366">
    <property type="entry name" value="Pup_deamidase"/>
</dbReference>
<evidence type="ECO:0000256" key="1">
    <source>
        <dbReference type="ARBA" id="ARBA00009114"/>
    </source>
</evidence>
<feature type="active site" description="Proton acceptor" evidence="2">
    <location>
        <position position="91"/>
    </location>
</feature>
<evidence type="ECO:0000313" key="3">
    <source>
        <dbReference type="EMBL" id="PAJ70266.1"/>
    </source>
</evidence>
<dbReference type="Proteomes" id="UP000215771">
    <property type="component" value="Unassembled WGS sequence"/>
</dbReference>
<dbReference type="RefSeq" id="WP_095276607.1">
    <property type="nucleotide sequence ID" value="NZ_CP047655.1"/>
</dbReference>
<dbReference type="Pfam" id="PF03136">
    <property type="entry name" value="Pup_ligase"/>
    <property type="match status" value="1"/>
</dbReference>
<dbReference type="GO" id="GO:0019941">
    <property type="term" value="P:modification-dependent protein catabolic process"/>
    <property type="evidence" value="ECO:0007669"/>
    <property type="project" value="InterPro"/>
</dbReference>
<dbReference type="GO" id="GO:0016811">
    <property type="term" value="F:hydrolase activity, acting on carbon-nitrogen (but not peptide) bonds, in linear amides"/>
    <property type="evidence" value="ECO:0007669"/>
    <property type="project" value="InterPro"/>
</dbReference>
<sequence>MTRYMGTETEYGITTPDDPSISPLLTSTHAVVAYAAMNTAARSRWDYEEEAPLKDTRGFDLQRYRTVPVVDPNAMGVANVVTTNGARYYVDHGHPEYSSPEVSNAWDAMIYDAAGDYVLNKAAADIRELWEQQVSVLDKTAPCPPLKFYKNNVDGKGQSYGSHENYQYSRQTDFSRLTQALVPFFVTRQVIIGAGRVGIGQESERDGFQISQRADYFEQEVSLETTLNRGIVNTRDEPHALATKFRRLHVIVGDANMSQFSNFLKLGMTKLVLDCIEADVDFSDLRLTNAVDEIKQVSHDPTCTHRLLLVDGRRLTAIDLLREYRDRAAALPDLDEVDAKVLRLWGEVLDDLERDPLSTADRLDWTAKWALISRYLERGVPISDPKLKLIDIQYADIDPAKSLYHALVRKGQMRTLVGEEVIRRAVTVPPEDSRAWFRGKVSQKFGEDIIASSWQSVLFAVGGQPFRFPMDEVDGLTKAEVGELIEHADTVESLLKGLESHHV</sequence>
<dbReference type="GO" id="GO:0005524">
    <property type="term" value="F:ATP binding"/>
    <property type="evidence" value="ECO:0007669"/>
    <property type="project" value="TreeGrafter"/>
</dbReference>
<dbReference type="GO" id="GO:0008233">
    <property type="term" value="F:peptidase activity"/>
    <property type="evidence" value="ECO:0007669"/>
    <property type="project" value="InterPro"/>
</dbReference>
<proteinExistence type="inferred from homology"/>
<dbReference type="EMBL" id="NQMQ01000010">
    <property type="protein sequence ID" value="PAJ70266.1"/>
    <property type="molecule type" value="Genomic_DNA"/>
</dbReference>
<dbReference type="InterPro" id="IPR004347">
    <property type="entry name" value="Pup_ligase/deamidase"/>
</dbReference>
<organism evidence="3 4">
    <name type="scientific">Corynebacterium hadale</name>
    <dbReference type="NCBI Taxonomy" id="2026255"/>
    <lineage>
        <taxon>Bacteria</taxon>
        <taxon>Bacillati</taxon>
        <taxon>Actinomycetota</taxon>
        <taxon>Actinomycetes</taxon>
        <taxon>Mycobacteriales</taxon>
        <taxon>Corynebacteriaceae</taxon>
        <taxon>Corynebacterium</taxon>
    </lineage>
</organism>
<dbReference type="GO" id="GO:0010498">
    <property type="term" value="P:proteasomal protein catabolic process"/>
    <property type="evidence" value="ECO:0007669"/>
    <property type="project" value="InterPro"/>
</dbReference>